<dbReference type="Pfam" id="PF01925">
    <property type="entry name" value="TauE"/>
    <property type="match status" value="1"/>
</dbReference>
<evidence type="ECO:0000313" key="10">
    <source>
        <dbReference type="Proteomes" id="UP000245370"/>
    </source>
</evidence>
<dbReference type="Proteomes" id="UP000245370">
    <property type="component" value="Unassembled WGS sequence"/>
</dbReference>
<feature type="transmembrane region" description="Helical" evidence="8">
    <location>
        <begin position="166"/>
        <end position="185"/>
    </location>
</feature>
<protein>
    <recommendedName>
        <fullName evidence="8">Probable membrane transporter protein</fullName>
    </recommendedName>
</protein>
<evidence type="ECO:0000256" key="5">
    <source>
        <dbReference type="ARBA" id="ARBA00022692"/>
    </source>
</evidence>
<evidence type="ECO:0000256" key="2">
    <source>
        <dbReference type="ARBA" id="ARBA00009142"/>
    </source>
</evidence>
<evidence type="ECO:0000313" key="9">
    <source>
        <dbReference type="EMBL" id="PWH84941.1"/>
    </source>
</evidence>
<proteinExistence type="inferred from homology"/>
<evidence type="ECO:0000256" key="3">
    <source>
        <dbReference type="ARBA" id="ARBA00022448"/>
    </source>
</evidence>
<comment type="similarity">
    <text evidence="2 8">Belongs to the 4-toluene sulfonate uptake permease (TSUP) (TC 2.A.102) family.</text>
</comment>
<reference evidence="9 10" key="1">
    <citation type="submission" date="2018-05" db="EMBL/GenBank/DDBJ databases">
        <title>Brumimicrobium oceani sp. nov., isolated from coastal sediment.</title>
        <authorList>
            <person name="Kou Y."/>
        </authorList>
    </citation>
    <scope>NUCLEOTIDE SEQUENCE [LARGE SCALE GENOMIC DNA]</scope>
    <source>
        <strain evidence="9 10">C305</strain>
    </source>
</reference>
<dbReference type="PANTHER" id="PTHR30269:SF37">
    <property type="entry name" value="MEMBRANE TRANSPORTER PROTEIN"/>
    <property type="match status" value="1"/>
</dbReference>
<dbReference type="GO" id="GO:0005886">
    <property type="term" value="C:plasma membrane"/>
    <property type="evidence" value="ECO:0007669"/>
    <property type="project" value="UniProtKB-SubCell"/>
</dbReference>
<dbReference type="InterPro" id="IPR052017">
    <property type="entry name" value="TSUP"/>
</dbReference>
<keyword evidence="5 8" id="KW-0812">Transmembrane</keyword>
<comment type="caution">
    <text evidence="9">The sequence shown here is derived from an EMBL/GenBank/DDBJ whole genome shotgun (WGS) entry which is preliminary data.</text>
</comment>
<keyword evidence="3" id="KW-0813">Transport</keyword>
<keyword evidence="6 8" id="KW-1133">Transmembrane helix</keyword>
<name>A0A2U2XB60_9FLAO</name>
<keyword evidence="4 8" id="KW-1003">Cell membrane</keyword>
<evidence type="ECO:0000256" key="4">
    <source>
        <dbReference type="ARBA" id="ARBA00022475"/>
    </source>
</evidence>
<evidence type="ECO:0000256" key="8">
    <source>
        <dbReference type="RuleBase" id="RU363041"/>
    </source>
</evidence>
<dbReference type="InterPro" id="IPR002781">
    <property type="entry name" value="TM_pro_TauE-like"/>
</dbReference>
<feature type="transmembrane region" description="Helical" evidence="8">
    <location>
        <begin position="226"/>
        <end position="243"/>
    </location>
</feature>
<comment type="subcellular location">
    <subcellularLocation>
        <location evidence="1 8">Cell membrane</location>
        <topology evidence="1 8">Multi-pass membrane protein</topology>
    </subcellularLocation>
</comment>
<dbReference type="AlphaFoldDB" id="A0A2U2XB60"/>
<keyword evidence="7 8" id="KW-0472">Membrane</keyword>
<dbReference type="OrthoDB" id="668749at2"/>
<feature type="transmembrane region" description="Helical" evidence="8">
    <location>
        <begin position="192"/>
        <end position="214"/>
    </location>
</feature>
<reference evidence="9 10" key="2">
    <citation type="submission" date="2018-05" db="EMBL/GenBank/DDBJ databases">
        <authorList>
            <person name="Lanie J.A."/>
            <person name="Ng W.-L."/>
            <person name="Kazmierczak K.M."/>
            <person name="Andrzejewski T.M."/>
            <person name="Davidsen T.M."/>
            <person name="Wayne K.J."/>
            <person name="Tettelin H."/>
            <person name="Glass J.I."/>
            <person name="Rusch D."/>
            <person name="Podicherti R."/>
            <person name="Tsui H.-C.T."/>
            <person name="Winkler M.E."/>
        </authorList>
    </citation>
    <scope>NUCLEOTIDE SEQUENCE [LARGE SCALE GENOMIC DNA]</scope>
    <source>
        <strain evidence="9 10">C305</strain>
    </source>
</reference>
<sequence>MDLLTIYILSIFFVATLVRSTFGFGESLIAVPLLVFFIPVEIAVPLSVLVSIFIAAFVMTQDRKKVHFYSAKWLIIFSALGIPLGLLLLIYGNELFIKFGLGTFIILYSFYSLFSKNAFRLETDNKLWLFLCGFISGILGGAYGFNGPPIVIYGNLRNWSAIHFRATLQAYFLPAGIIGMIGFWYKDLLNSTVIYYFLIALPVIIPAILLGRYFNKKLKDDTFLKYIYLGLICVGIALLSQSFI</sequence>
<dbReference type="EMBL" id="QFRJ01000010">
    <property type="protein sequence ID" value="PWH84941.1"/>
    <property type="molecule type" value="Genomic_DNA"/>
</dbReference>
<evidence type="ECO:0000256" key="1">
    <source>
        <dbReference type="ARBA" id="ARBA00004651"/>
    </source>
</evidence>
<dbReference type="RefSeq" id="WP_109360133.1">
    <property type="nucleotide sequence ID" value="NZ_QFRJ01000010.1"/>
</dbReference>
<organism evidence="9 10">
    <name type="scientific">Brumimicrobium oceani</name>
    <dbReference type="NCBI Taxonomy" id="2100725"/>
    <lineage>
        <taxon>Bacteria</taxon>
        <taxon>Pseudomonadati</taxon>
        <taxon>Bacteroidota</taxon>
        <taxon>Flavobacteriia</taxon>
        <taxon>Flavobacteriales</taxon>
        <taxon>Crocinitomicaceae</taxon>
        <taxon>Brumimicrobium</taxon>
    </lineage>
</organism>
<gene>
    <name evidence="9" type="ORF">DIT68_12425</name>
</gene>
<keyword evidence="10" id="KW-1185">Reference proteome</keyword>
<evidence type="ECO:0000256" key="7">
    <source>
        <dbReference type="ARBA" id="ARBA00023136"/>
    </source>
</evidence>
<dbReference type="PANTHER" id="PTHR30269">
    <property type="entry name" value="TRANSMEMBRANE PROTEIN YFCA"/>
    <property type="match status" value="1"/>
</dbReference>
<feature type="transmembrane region" description="Helical" evidence="8">
    <location>
        <begin position="96"/>
        <end position="115"/>
    </location>
</feature>
<feature type="transmembrane region" description="Helical" evidence="8">
    <location>
        <begin position="33"/>
        <end position="59"/>
    </location>
</feature>
<feature type="transmembrane region" description="Helical" evidence="8">
    <location>
        <begin position="71"/>
        <end position="90"/>
    </location>
</feature>
<accession>A0A2U2XB60</accession>
<feature type="transmembrane region" description="Helical" evidence="8">
    <location>
        <begin position="127"/>
        <end position="146"/>
    </location>
</feature>
<evidence type="ECO:0000256" key="6">
    <source>
        <dbReference type="ARBA" id="ARBA00022989"/>
    </source>
</evidence>